<feature type="region of interest" description="Disordered" evidence="1">
    <location>
        <begin position="115"/>
        <end position="141"/>
    </location>
</feature>
<dbReference type="InterPro" id="IPR000718">
    <property type="entry name" value="Peptidase_M13"/>
</dbReference>
<feature type="transmembrane region" description="Helical" evidence="2">
    <location>
        <begin position="317"/>
        <end position="336"/>
    </location>
</feature>
<evidence type="ECO:0000256" key="2">
    <source>
        <dbReference type="SAM" id="Phobius"/>
    </source>
</evidence>
<keyword evidence="2" id="KW-0472">Membrane</keyword>
<sequence length="406" mass="43470">MLEKVDVVRHPHSTPTPEFPAVENTGSPQPSIPAAAPEASPPFKYASRWDAATPDSDPATPVAIRKPGLQHDSGSPARAATSTCMAGDDRNTAVVPNTGGPLPNEAFAKIHRGTTSAHGFPESTRAGYERESSGGSMAHHSDLNSEVRGQLEALGAIKPTGPTGRQGPASGHLERLRSILGWATWAMVHAYTGWIAWRFWVQHENLSLGSGSCTDPVLLVIMLVATLSYSAFLVLQITGLWAPLVDTLVRVGNVIGDVMNRYACIKPFFVRNTNALYSAYRNSVQMPAPILRDPLFSATAPDALNYGGLGAIVGHEIMHAVLWTACFAALLARATLNSTAAMEGVICAAGQVVLVAGCCVYSRHPRSIRWTIPLSALLAHHLMALLFVHWGAGYKFLSCIEQLITR</sequence>
<name>A0A9J6G7N8_HAELO</name>
<comment type="caution">
    <text evidence="5">The sequence shown here is derived from an EMBL/GenBank/DDBJ whole genome shotgun (WGS) entry which is preliminary data.</text>
</comment>
<dbReference type="GO" id="GO:0016485">
    <property type="term" value="P:protein processing"/>
    <property type="evidence" value="ECO:0007669"/>
    <property type="project" value="TreeGrafter"/>
</dbReference>
<feature type="transmembrane region" description="Helical" evidence="2">
    <location>
        <begin position="217"/>
        <end position="242"/>
    </location>
</feature>
<dbReference type="PANTHER" id="PTHR11733:SF237">
    <property type="entry name" value="NEPRILYSIN-LIKE 4"/>
    <property type="match status" value="1"/>
</dbReference>
<dbReference type="Pfam" id="PF01773">
    <property type="entry name" value="Nucleos_tra2_N"/>
    <property type="match status" value="1"/>
</dbReference>
<dbReference type="PRINTS" id="PR00786">
    <property type="entry name" value="NEPRILYSIN"/>
</dbReference>
<dbReference type="EMBL" id="JABSTR010000005">
    <property type="protein sequence ID" value="KAH9371458.1"/>
    <property type="molecule type" value="Genomic_DNA"/>
</dbReference>
<dbReference type="InterPro" id="IPR024079">
    <property type="entry name" value="MetalloPept_cat_dom_sf"/>
</dbReference>
<dbReference type="Proteomes" id="UP000821853">
    <property type="component" value="Chromosome 3"/>
</dbReference>
<keyword evidence="6" id="KW-1185">Reference proteome</keyword>
<dbReference type="GO" id="GO:0004222">
    <property type="term" value="F:metalloendopeptidase activity"/>
    <property type="evidence" value="ECO:0007669"/>
    <property type="project" value="InterPro"/>
</dbReference>
<proteinExistence type="predicted"/>
<feature type="domain" description="Peptidase M13 C-terminal" evidence="3">
    <location>
        <begin position="274"/>
        <end position="320"/>
    </location>
</feature>
<keyword evidence="2" id="KW-1133">Transmembrane helix</keyword>
<dbReference type="PANTHER" id="PTHR11733">
    <property type="entry name" value="ZINC METALLOPROTEASE FAMILY M13 NEPRILYSIN-RELATED"/>
    <property type="match status" value="1"/>
</dbReference>
<dbReference type="OrthoDB" id="6475849at2759"/>
<feature type="transmembrane region" description="Helical" evidence="2">
    <location>
        <begin position="374"/>
        <end position="392"/>
    </location>
</feature>
<evidence type="ECO:0000256" key="1">
    <source>
        <dbReference type="SAM" id="MobiDB-lite"/>
    </source>
</evidence>
<evidence type="ECO:0000259" key="3">
    <source>
        <dbReference type="Pfam" id="PF01431"/>
    </source>
</evidence>
<reference evidence="5 6" key="1">
    <citation type="journal article" date="2020" name="Cell">
        <title>Large-Scale Comparative Analyses of Tick Genomes Elucidate Their Genetic Diversity and Vector Capacities.</title>
        <authorList>
            <consortium name="Tick Genome and Microbiome Consortium (TIGMIC)"/>
            <person name="Jia N."/>
            <person name="Wang J."/>
            <person name="Shi W."/>
            <person name="Du L."/>
            <person name="Sun Y."/>
            <person name="Zhan W."/>
            <person name="Jiang J.F."/>
            <person name="Wang Q."/>
            <person name="Zhang B."/>
            <person name="Ji P."/>
            <person name="Bell-Sakyi L."/>
            <person name="Cui X.M."/>
            <person name="Yuan T.T."/>
            <person name="Jiang B.G."/>
            <person name="Yang W.F."/>
            <person name="Lam T.T."/>
            <person name="Chang Q.C."/>
            <person name="Ding S.J."/>
            <person name="Wang X.J."/>
            <person name="Zhu J.G."/>
            <person name="Ruan X.D."/>
            <person name="Zhao L."/>
            <person name="Wei J.T."/>
            <person name="Ye R.Z."/>
            <person name="Que T.C."/>
            <person name="Du C.H."/>
            <person name="Zhou Y.H."/>
            <person name="Cheng J.X."/>
            <person name="Dai P.F."/>
            <person name="Guo W.B."/>
            <person name="Han X.H."/>
            <person name="Huang E.J."/>
            <person name="Li L.F."/>
            <person name="Wei W."/>
            <person name="Gao Y.C."/>
            <person name="Liu J.Z."/>
            <person name="Shao H.Z."/>
            <person name="Wang X."/>
            <person name="Wang C.C."/>
            <person name="Yang T.C."/>
            <person name="Huo Q.B."/>
            <person name="Li W."/>
            <person name="Chen H.Y."/>
            <person name="Chen S.E."/>
            <person name="Zhou L.G."/>
            <person name="Ni X.B."/>
            <person name="Tian J.H."/>
            <person name="Sheng Y."/>
            <person name="Liu T."/>
            <person name="Pan Y.S."/>
            <person name="Xia L.Y."/>
            <person name="Li J."/>
            <person name="Zhao F."/>
            <person name="Cao W.C."/>
        </authorList>
    </citation>
    <scope>NUCLEOTIDE SEQUENCE [LARGE SCALE GENOMIC DNA]</scope>
    <source>
        <strain evidence="5">HaeL-2018</strain>
    </source>
</reference>
<dbReference type="AlphaFoldDB" id="A0A9J6G7N8"/>
<gene>
    <name evidence="5" type="ORF">HPB48_020723</name>
</gene>
<keyword evidence="2" id="KW-0812">Transmembrane</keyword>
<feature type="compositionally biased region" description="Low complexity" evidence="1">
    <location>
        <begin position="27"/>
        <end position="42"/>
    </location>
</feature>
<evidence type="ECO:0000313" key="5">
    <source>
        <dbReference type="EMBL" id="KAH9371458.1"/>
    </source>
</evidence>
<evidence type="ECO:0000259" key="4">
    <source>
        <dbReference type="Pfam" id="PF01773"/>
    </source>
</evidence>
<dbReference type="Pfam" id="PF01431">
    <property type="entry name" value="Peptidase_M13"/>
    <property type="match status" value="1"/>
</dbReference>
<dbReference type="InterPro" id="IPR018497">
    <property type="entry name" value="Peptidase_M13_C"/>
</dbReference>
<dbReference type="VEuPathDB" id="VectorBase:HLOH_055223"/>
<dbReference type="SUPFAM" id="SSF55486">
    <property type="entry name" value="Metalloproteases ('zincins'), catalytic domain"/>
    <property type="match status" value="1"/>
</dbReference>
<feature type="domain" description="Concentrative nucleoside transporter N-terminal" evidence="4">
    <location>
        <begin position="350"/>
        <end position="405"/>
    </location>
</feature>
<accession>A0A9J6G7N8</accession>
<feature type="region of interest" description="Disordered" evidence="1">
    <location>
        <begin position="1"/>
        <end position="84"/>
    </location>
</feature>
<protein>
    <submittedName>
        <fullName evidence="5">Uncharacterized protein</fullName>
    </submittedName>
</protein>
<feature type="transmembrane region" description="Helical" evidence="2">
    <location>
        <begin position="179"/>
        <end position="197"/>
    </location>
</feature>
<feature type="transmembrane region" description="Helical" evidence="2">
    <location>
        <begin position="342"/>
        <end position="362"/>
    </location>
</feature>
<dbReference type="InterPro" id="IPR002668">
    <property type="entry name" value="CNT_N_dom"/>
</dbReference>
<dbReference type="Gene3D" id="3.40.390.10">
    <property type="entry name" value="Collagenase (Catalytic Domain)"/>
    <property type="match status" value="1"/>
</dbReference>
<dbReference type="GO" id="GO:0005886">
    <property type="term" value="C:plasma membrane"/>
    <property type="evidence" value="ECO:0007669"/>
    <property type="project" value="TreeGrafter"/>
</dbReference>
<organism evidence="5 6">
    <name type="scientific">Haemaphysalis longicornis</name>
    <name type="common">Bush tick</name>
    <dbReference type="NCBI Taxonomy" id="44386"/>
    <lineage>
        <taxon>Eukaryota</taxon>
        <taxon>Metazoa</taxon>
        <taxon>Ecdysozoa</taxon>
        <taxon>Arthropoda</taxon>
        <taxon>Chelicerata</taxon>
        <taxon>Arachnida</taxon>
        <taxon>Acari</taxon>
        <taxon>Parasitiformes</taxon>
        <taxon>Ixodida</taxon>
        <taxon>Ixodoidea</taxon>
        <taxon>Ixodidae</taxon>
        <taxon>Haemaphysalinae</taxon>
        <taxon>Haemaphysalis</taxon>
    </lineage>
</organism>
<evidence type="ECO:0000313" key="6">
    <source>
        <dbReference type="Proteomes" id="UP000821853"/>
    </source>
</evidence>